<dbReference type="GeneID" id="28720142"/>
<reference evidence="2 3" key="1">
    <citation type="journal article" date="1999" name="Nature">
        <title>Sequence and analysis of chromosome 4 of the plant Arabidopsis thaliana.</title>
        <authorList>
            <consortium name="EU"/>
            <consortium name="CSHL and WU Arabidopsis Sequencing Project"/>
            <person name="Mayer K."/>
            <person name="Schuller C."/>
            <person name="Wambutt R."/>
            <person name="Murphy G."/>
            <person name="Volckaert G."/>
            <person name="Pohl T."/>
            <person name="Dusterhoft A."/>
            <person name="Stiekema W."/>
            <person name="Entian K.D."/>
            <person name="Terryn N."/>
            <person name="Harris B."/>
            <person name="Ansorge W."/>
            <person name="Brandt P."/>
            <person name="Grivell L."/>
            <person name="Rieger M."/>
            <person name="Weichselgartner M."/>
            <person name="de Simone V."/>
            <person name="Obermaier B."/>
            <person name="Mache R."/>
            <person name="Muller M."/>
            <person name="Kreis M."/>
            <person name="Delseny M."/>
            <person name="Puigdomenech P."/>
            <person name="Watson M."/>
            <person name="Schmidtheini T."/>
            <person name="Reichert B."/>
            <person name="Portatelle D."/>
            <person name="Perez-Alonso M."/>
            <person name="Boutry M."/>
            <person name="Bancroft I."/>
            <person name="Vos P."/>
            <person name="Hoheisel J."/>
            <person name="Zimmermann W."/>
            <person name="Wedler H."/>
            <person name="Ridley P."/>
            <person name="Langham S.A."/>
            <person name="McCullagh B."/>
            <person name="Bilham L."/>
            <person name="Robben J."/>
            <person name="Van der Schueren J."/>
            <person name="Grymonprez B."/>
            <person name="Chuang Y.J."/>
            <person name="Vandenbussche F."/>
            <person name="Braeken M."/>
            <person name="Weltjens I."/>
            <person name="Voet M."/>
            <person name="Bastiaens I."/>
            <person name="Aert R."/>
            <person name="Defoor E."/>
            <person name="Weitzenegger T."/>
            <person name="Bothe G."/>
            <person name="Ramsperger U."/>
            <person name="Hilbert H."/>
            <person name="Braun M."/>
            <person name="Holzer E."/>
            <person name="Brandt A."/>
            <person name="Peters S."/>
            <person name="van Staveren M."/>
            <person name="Dirske W."/>
            <person name="Mooijman P."/>
            <person name="Klein Lankhorst R."/>
            <person name="Rose M."/>
            <person name="Hauf J."/>
            <person name="Kotter P."/>
            <person name="Berneiser S."/>
            <person name="Hempel S."/>
            <person name="Feldpausch M."/>
            <person name="Lamberth S."/>
            <person name="Van den Daele H."/>
            <person name="De Keyser A."/>
            <person name="Buysshaert C."/>
            <person name="Gielen J."/>
            <person name="Villarroel R."/>
            <person name="De Clercq R."/>
            <person name="Van Montagu M."/>
            <person name="Rogers J."/>
            <person name="Cronin A."/>
            <person name="Quail M."/>
            <person name="Bray-Allen S."/>
            <person name="Clark L."/>
            <person name="Doggett J."/>
            <person name="Hall S."/>
            <person name="Kay M."/>
            <person name="Lennard N."/>
            <person name="McLay K."/>
            <person name="Mayes R."/>
            <person name="Pettett A."/>
            <person name="Rajandream M.A."/>
            <person name="Lyne M."/>
            <person name="Benes V."/>
            <person name="Rechmann S."/>
            <person name="Borkova D."/>
            <person name="Blocker H."/>
            <person name="Scharfe M."/>
            <person name="Grimm M."/>
            <person name="Lohnert T.H."/>
            <person name="Dose S."/>
            <person name="de Haan M."/>
            <person name="Maarse A."/>
            <person name="Schafer M."/>
            <person name="Muller-Auer S."/>
            <person name="Gabel C."/>
            <person name="Fuchs M."/>
            <person name="Fartmann B."/>
            <person name="Granderath K."/>
            <person name="Dauner D."/>
            <person name="Herzl A."/>
            <person name="Neumann S."/>
            <person name="Argiriou A."/>
            <person name="Vitale D."/>
            <person name="Liguori R."/>
            <person name="Piravandi E."/>
            <person name="Massenet O."/>
            <person name="Quigley F."/>
            <person name="Clabauld G."/>
            <person name="Mundlein A."/>
            <person name="Felber R."/>
            <person name="Schnabl S."/>
            <person name="Hiller R."/>
            <person name="Schmidt W."/>
            <person name="Lecharny A."/>
            <person name="Aubourg S."/>
            <person name="Chefdor F."/>
            <person name="Cooke R."/>
            <person name="Berger C."/>
            <person name="Montfort A."/>
            <person name="Casacuberta E."/>
            <person name="Gibbons T."/>
            <person name="Weber N."/>
            <person name="Vandenbol M."/>
            <person name="Bargues M."/>
            <person name="Terol J."/>
            <person name="Torres A."/>
            <person name="Perez-Perez A."/>
            <person name="Purnelle B."/>
            <person name="Bent E."/>
            <person name="Johnson S."/>
            <person name="Tacon D."/>
            <person name="Jesse T."/>
            <person name="Heijnen L."/>
            <person name="Schwarz S."/>
            <person name="Scholler P."/>
            <person name="Heber S."/>
            <person name="Francs P."/>
            <person name="Bielke C."/>
            <person name="Frishman D."/>
            <person name="Haase D."/>
            <person name="Lemcke K."/>
            <person name="Mewes H.W."/>
            <person name="Stocker S."/>
            <person name="Zaccaria P."/>
            <person name="Bevan M."/>
            <person name="Wilson R.K."/>
            <person name="de la Bastide M."/>
            <person name="Habermann K."/>
            <person name="Parnell L."/>
            <person name="Dedhia N."/>
            <person name="Gnoj L."/>
            <person name="Schutz K."/>
            <person name="Huang E."/>
            <person name="Spiegel L."/>
            <person name="Sehkon M."/>
            <person name="Murray J."/>
            <person name="Sheet P."/>
            <person name="Cordes M."/>
            <person name="Abu-Threideh J."/>
            <person name="Stoneking T."/>
            <person name="Kalicki J."/>
            <person name="Graves T."/>
            <person name="Harmon G."/>
            <person name="Edwards J."/>
            <person name="Latreille P."/>
            <person name="Courtney L."/>
            <person name="Cloud J."/>
            <person name="Abbott A."/>
            <person name="Scott K."/>
            <person name="Johnson D."/>
            <person name="Minx P."/>
            <person name="Bentley D."/>
            <person name="Fulton B."/>
            <person name="Miller N."/>
            <person name="Greco T."/>
            <person name="Kemp K."/>
            <person name="Kramer J."/>
            <person name="Fulton L."/>
            <person name="Mardis E."/>
            <person name="Dante M."/>
            <person name="Pepin K."/>
            <person name="Hillier L."/>
            <person name="Nelson J."/>
            <person name="Spieth J."/>
            <person name="Ryan E."/>
            <person name="Andrews S."/>
            <person name="Geisel C."/>
            <person name="Layman D."/>
            <person name="Du H."/>
            <person name="Ali J."/>
            <person name="Berghoff A."/>
            <person name="Jones K."/>
            <person name="Drone K."/>
            <person name="Cotton M."/>
            <person name="Joshu C."/>
            <person name="Antonoiu B."/>
            <person name="Zidanic M."/>
            <person name="Strong C."/>
            <person name="Sun H."/>
            <person name="Lamar B."/>
            <person name="Yordan C."/>
            <person name="Ma P."/>
            <person name="Zhong J."/>
            <person name="Preston R."/>
            <person name="Vil D."/>
            <person name="Shekher M."/>
            <person name="Matero A."/>
            <person name="Shah R."/>
            <person name="Swaby I.K."/>
            <person name="O'Shaughnessy A."/>
            <person name="Rodriguez M."/>
            <person name="Hoffmann J."/>
            <person name="Till S."/>
            <person name="Granat S."/>
            <person name="Shohdy N."/>
            <person name="Hasegawa A."/>
            <person name="Hameed A."/>
            <person name="Lodhi M."/>
            <person name="Johnson A."/>
            <person name="Chen E."/>
            <person name="Marra M."/>
            <person name="Martienssen R."/>
            <person name="McCombie W.R."/>
        </authorList>
    </citation>
    <scope>NUCLEOTIDE SEQUENCE [LARGE SCALE GENOMIC DNA]</scope>
    <source>
        <strain evidence="3">cv. Columbia</strain>
    </source>
</reference>
<dbReference type="TAIR" id="AT4G17243"/>
<sequence length="33" mass="4141">MIHKSDFISILDCANFMEYKRRKKEQKRALKRR</sequence>
<dbReference type="AlphaFoldDB" id="A0A1P8B8C0"/>
<evidence type="ECO:0000313" key="3">
    <source>
        <dbReference type="Proteomes" id="UP000006548"/>
    </source>
</evidence>
<evidence type="ECO:0000313" key="2">
    <source>
        <dbReference type="EMBL" id="ANM67831.1"/>
    </source>
</evidence>
<dbReference type="InParanoid" id="A0A1P8B8C0"/>
<reference evidence="3" key="2">
    <citation type="journal article" date="2017" name="Plant J.">
        <title>Araport11: a complete reannotation of the Arabidopsis thaliana reference genome.</title>
        <authorList>
            <person name="Cheng C.Y."/>
            <person name="Krishnakumar V."/>
            <person name="Chan A.P."/>
            <person name="Thibaud-Nissen F."/>
            <person name="Schobel S."/>
            <person name="Town C.D."/>
        </authorList>
    </citation>
    <scope>GENOME REANNOTATION</scope>
    <source>
        <strain evidence="3">cv. Columbia</strain>
    </source>
</reference>
<keyword evidence="3" id="KW-1185">Reference proteome</keyword>
<gene>
    <name evidence="1 2" type="ordered locus">At4g17243</name>
</gene>
<evidence type="ECO:0000313" key="1">
    <source>
        <dbReference type="Araport" id="AT4G17243"/>
    </source>
</evidence>
<dbReference type="ExpressionAtlas" id="A0A1P8B8C0">
    <property type="expression patterns" value="baseline"/>
</dbReference>
<dbReference type="RefSeq" id="NP_001329632.1">
    <property type="nucleotide sequence ID" value="NM_001341196.1"/>
</dbReference>
<organism evidence="2 3">
    <name type="scientific">Arabidopsis thaliana</name>
    <name type="common">Mouse-ear cress</name>
    <dbReference type="NCBI Taxonomy" id="3702"/>
    <lineage>
        <taxon>Eukaryota</taxon>
        <taxon>Viridiplantae</taxon>
        <taxon>Streptophyta</taxon>
        <taxon>Embryophyta</taxon>
        <taxon>Tracheophyta</taxon>
        <taxon>Spermatophyta</taxon>
        <taxon>Magnoliopsida</taxon>
        <taxon>eudicotyledons</taxon>
        <taxon>Gunneridae</taxon>
        <taxon>Pentapetalae</taxon>
        <taxon>rosids</taxon>
        <taxon>malvids</taxon>
        <taxon>Brassicales</taxon>
        <taxon>Brassicaceae</taxon>
        <taxon>Camelineae</taxon>
        <taxon>Arabidopsis</taxon>
    </lineage>
</organism>
<dbReference type="Proteomes" id="UP000006548">
    <property type="component" value="Chromosome 4"/>
</dbReference>
<dbReference type="EMBL" id="CP002687">
    <property type="protein sequence ID" value="ANM67831.1"/>
    <property type="molecule type" value="Genomic_DNA"/>
</dbReference>
<name>A0A1P8B8C0_ARATH</name>
<proteinExistence type="predicted"/>
<dbReference type="KEGG" id="ath:AT4G17243"/>
<accession>A0A1P8B8C0</accession>
<dbReference type="Araport" id="AT4G17243"/>
<protein>
    <submittedName>
        <fullName evidence="2">Uncharacterized protein</fullName>
    </submittedName>
</protein>